<evidence type="ECO:0000256" key="2">
    <source>
        <dbReference type="ARBA" id="ARBA00023015"/>
    </source>
</evidence>
<keyword evidence="2" id="KW-0805">Transcription regulation</keyword>
<dbReference type="SUPFAM" id="SSF53850">
    <property type="entry name" value="Periplasmic binding protein-like II"/>
    <property type="match status" value="1"/>
</dbReference>
<organism evidence="6 7">
    <name type="scientific">Sodalis ligni</name>
    <dbReference type="NCBI Taxonomy" id="2697027"/>
    <lineage>
        <taxon>Bacteria</taxon>
        <taxon>Pseudomonadati</taxon>
        <taxon>Pseudomonadota</taxon>
        <taxon>Gammaproteobacteria</taxon>
        <taxon>Enterobacterales</taxon>
        <taxon>Bruguierivoracaceae</taxon>
        <taxon>Sodalis</taxon>
    </lineage>
</organism>
<dbReference type="InterPro" id="IPR000847">
    <property type="entry name" value="LysR_HTH_N"/>
</dbReference>
<comment type="caution">
    <text evidence="6">The sequence shown here is derived from an EMBL/GenBank/DDBJ whole genome shotgun (WGS) entry which is preliminary data.</text>
</comment>
<dbReference type="CDD" id="cd08475">
    <property type="entry name" value="PBP2_CrgA_like_6"/>
    <property type="match status" value="1"/>
</dbReference>
<dbReference type="InterPro" id="IPR005119">
    <property type="entry name" value="LysR_subst-bd"/>
</dbReference>
<dbReference type="FunFam" id="1.10.10.10:FF:000001">
    <property type="entry name" value="LysR family transcriptional regulator"/>
    <property type="match status" value="1"/>
</dbReference>
<dbReference type="PRINTS" id="PR00039">
    <property type="entry name" value="HTHLYSR"/>
</dbReference>
<dbReference type="Proteomes" id="UP000294555">
    <property type="component" value="Unassembled WGS sequence"/>
</dbReference>
<evidence type="ECO:0000259" key="5">
    <source>
        <dbReference type="PROSITE" id="PS50931"/>
    </source>
</evidence>
<dbReference type="PANTHER" id="PTHR30537:SF72">
    <property type="entry name" value="LYSR FAMILY TRANSCRIPTIONAL REGULATOR"/>
    <property type="match status" value="1"/>
</dbReference>
<dbReference type="GO" id="GO:0043565">
    <property type="term" value="F:sequence-specific DNA binding"/>
    <property type="evidence" value="ECO:0007669"/>
    <property type="project" value="TreeGrafter"/>
</dbReference>
<dbReference type="Gene3D" id="1.10.10.10">
    <property type="entry name" value="Winged helix-like DNA-binding domain superfamily/Winged helix DNA-binding domain"/>
    <property type="match status" value="1"/>
</dbReference>
<dbReference type="EMBL" id="SJOI01000001">
    <property type="protein sequence ID" value="TCL05886.1"/>
    <property type="molecule type" value="Genomic_DNA"/>
</dbReference>
<dbReference type="OrthoDB" id="9110639at2"/>
<dbReference type="InterPro" id="IPR036390">
    <property type="entry name" value="WH_DNA-bd_sf"/>
</dbReference>
<dbReference type="RefSeq" id="WP_132924834.1">
    <property type="nucleotide sequence ID" value="NZ_SJOI01000001.1"/>
</dbReference>
<evidence type="ECO:0000313" key="7">
    <source>
        <dbReference type="Proteomes" id="UP000294555"/>
    </source>
</evidence>
<accession>A0A4R1NM81</accession>
<proteinExistence type="inferred from homology"/>
<dbReference type="InterPro" id="IPR036388">
    <property type="entry name" value="WH-like_DNA-bd_sf"/>
</dbReference>
<reference evidence="6 7" key="1">
    <citation type="submission" date="2019-02" db="EMBL/GenBank/DDBJ databases">
        <title>Investigation of anaerobic lignin degradation for improved lignocellulosic biofuels.</title>
        <authorList>
            <person name="Deangelis K."/>
        </authorList>
    </citation>
    <scope>NUCLEOTIDE SEQUENCE [LARGE SCALE GENOMIC DNA]</scope>
    <source>
        <strain evidence="6 7">159R</strain>
    </source>
</reference>
<dbReference type="SUPFAM" id="SSF46785">
    <property type="entry name" value="Winged helix' DNA-binding domain"/>
    <property type="match status" value="1"/>
</dbReference>
<dbReference type="InterPro" id="IPR058163">
    <property type="entry name" value="LysR-type_TF_proteobact-type"/>
</dbReference>
<evidence type="ECO:0000256" key="3">
    <source>
        <dbReference type="ARBA" id="ARBA00023125"/>
    </source>
</evidence>
<sequence length="302" mass="33141">MTSSLERLTGIAPFVYAADCGSFVAASEQLNLTGSAISKSVARLEQRLGVRLFERTTRQLKLTDAGQAFYETCTRILYDLAEAESVLAAQKTTPAGRLRIDLPASFGRLKVMPVLTDFCHRHPYLRPYITFTDRLVDLAEEGIDVAVRIGGINELPPAIGHRYLGCERLIFCTTPAYLARRGVPATLGDLADHDNIVYGNANGAMKPWSFPPDVVTRPPMMGYRMMVSDSEAQLTALRAGLGIAQIATWLVDECLENGTFVQVLKDVSLDGLPLHLVWPKNKQLLPKVDALLQALTEGLAIR</sequence>
<keyword evidence="3 6" id="KW-0238">DNA-binding</keyword>
<dbReference type="Pfam" id="PF03466">
    <property type="entry name" value="LysR_substrate"/>
    <property type="match status" value="1"/>
</dbReference>
<gene>
    <name evidence="6" type="ORF">EZJ58_4108</name>
</gene>
<dbReference type="GO" id="GO:0003700">
    <property type="term" value="F:DNA-binding transcription factor activity"/>
    <property type="evidence" value="ECO:0007669"/>
    <property type="project" value="InterPro"/>
</dbReference>
<comment type="similarity">
    <text evidence="1">Belongs to the LysR transcriptional regulatory family.</text>
</comment>
<feature type="domain" description="HTH lysR-type" evidence="5">
    <location>
        <begin position="14"/>
        <end position="63"/>
    </location>
</feature>
<dbReference type="AlphaFoldDB" id="A0A4R1NM81"/>
<name>A0A4R1NM81_9GAMM</name>
<dbReference type="Gene3D" id="3.40.190.290">
    <property type="match status" value="1"/>
</dbReference>
<dbReference type="PANTHER" id="PTHR30537">
    <property type="entry name" value="HTH-TYPE TRANSCRIPTIONAL REGULATOR"/>
    <property type="match status" value="1"/>
</dbReference>
<dbReference type="PROSITE" id="PS50931">
    <property type="entry name" value="HTH_LYSR"/>
    <property type="match status" value="1"/>
</dbReference>
<evidence type="ECO:0000313" key="6">
    <source>
        <dbReference type="EMBL" id="TCL05886.1"/>
    </source>
</evidence>
<keyword evidence="4" id="KW-0804">Transcription</keyword>
<dbReference type="Pfam" id="PF00126">
    <property type="entry name" value="HTH_1"/>
    <property type="match status" value="1"/>
</dbReference>
<evidence type="ECO:0000256" key="4">
    <source>
        <dbReference type="ARBA" id="ARBA00023163"/>
    </source>
</evidence>
<keyword evidence="7" id="KW-1185">Reference proteome</keyword>
<evidence type="ECO:0000256" key="1">
    <source>
        <dbReference type="ARBA" id="ARBA00009437"/>
    </source>
</evidence>
<dbReference type="GO" id="GO:0006351">
    <property type="term" value="P:DNA-templated transcription"/>
    <property type="evidence" value="ECO:0007669"/>
    <property type="project" value="TreeGrafter"/>
</dbReference>
<protein>
    <submittedName>
        <fullName evidence="6">DNA-binding transcriptional LysR family regulator</fullName>
    </submittedName>
</protein>